<protein>
    <recommendedName>
        <fullName evidence="2">SRR1-like domain-containing protein</fullName>
    </recommendedName>
</protein>
<reference evidence="3" key="1">
    <citation type="submission" date="2021-08" db="EMBL/GenBank/DDBJ databases">
        <title>WGS assembly of Ceratopteris richardii.</title>
        <authorList>
            <person name="Marchant D.B."/>
            <person name="Chen G."/>
            <person name="Jenkins J."/>
            <person name="Shu S."/>
            <person name="Leebens-Mack J."/>
            <person name="Grimwood J."/>
            <person name="Schmutz J."/>
            <person name="Soltis P."/>
            <person name="Soltis D."/>
            <person name="Chen Z.-H."/>
        </authorList>
    </citation>
    <scope>NUCLEOTIDE SEQUENCE</scope>
    <source>
        <strain evidence="3">Whitten #5841</strain>
        <tissue evidence="3">Leaf</tissue>
    </source>
</reference>
<evidence type="ECO:0000313" key="4">
    <source>
        <dbReference type="Proteomes" id="UP000825935"/>
    </source>
</evidence>
<dbReference type="PANTHER" id="PTHR28626:SF3">
    <property type="entry name" value="SRR1-LIKE PROTEIN"/>
    <property type="match status" value="1"/>
</dbReference>
<feature type="domain" description="SRR1-like" evidence="2">
    <location>
        <begin position="238"/>
        <end position="404"/>
    </location>
</feature>
<evidence type="ECO:0000259" key="2">
    <source>
        <dbReference type="Pfam" id="PF07985"/>
    </source>
</evidence>
<comment type="caution">
    <text evidence="3">The sequence shown here is derived from an EMBL/GenBank/DDBJ whole genome shotgun (WGS) entry which is preliminary data.</text>
</comment>
<dbReference type="EMBL" id="CM035410">
    <property type="protein sequence ID" value="KAH7436754.1"/>
    <property type="molecule type" value="Genomic_DNA"/>
</dbReference>
<evidence type="ECO:0000256" key="1">
    <source>
        <dbReference type="ARBA" id="ARBA00009856"/>
    </source>
</evidence>
<dbReference type="OMA" id="RIMEETW"/>
<dbReference type="OrthoDB" id="551431at2759"/>
<dbReference type="GO" id="GO:0005634">
    <property type="term" value="C:nucleus"/>
    <property type="evidence" value="ECO:0007669"/>
    <property type="project" value="TreeGrafter"/>
</dbReference>
<evidence type="ECO:0000313" key="3">
    <source>
        <dbReference type="EMBL" id="KAH7436754.1"/>
    </source>
</evidence>
<dbReference type="Pfam" id="PF07985">
    <property type="entry name" value="SRR1"/>
    <property type="match status" value="1"/>
</dbReference>
<proteinExistence type="inferred from homology"/>
<dbReference type="PANTHER" id="PTHR28626">
    <property type="entry name" value="SRR1-LIKE PROTEIN"/>
    <property type="match status" value="1"/>
</dbReference>
<dbReference type="AlphaFoldDB" id="A0A8T2UTM1"/>
<keyword evidence="4" id="KW-1185">Reference proteome</keyword>
<dbReference type="Proteomes" id="UP000825935">
    <property type="component" value="Chromosome 5"/>
</dbReference>
<accession>A0A8T2UTM1</accession>
<dbReference type="InterPro" id="IPR040044">
    <property type="entry name" value="SRR1L"/>
</dbReference>
<organism evidence="3 4">
    <name type="scientific">Ceratopteris richardii</name>
    <name type="common">Triangle waterfern</name>
    <dbReference type="NCBI Taxonomy" id="49495"/>
    <lineage>
        <taxon>Eukaryota</taxon>
        <taxon>Viridiplantae</taxon>
        <taxon>Streptophyta</taxon>
        <taxon>Embryophyta</taxon>
        <taxon>Tracheophyta</taxon>
        <taxon>Polypodiopsida</taxon>
        <taxon>Polypodiidae</taxon>
        <taxon>Polypodiales</taxon>
        <taxon>Pteridineae</taxon>
        <taxon>Pteridaceae</taxon>
        <taxon>Parkerioideae</taxon>
        <taxon>Ceratopteris</taxon>
    </lineage>
</organism>
<sequence length="405" mass="46133">MYSHYWLEHESCSVGGRIMEETWTVVVGRRRGSCKRKSLLISSVSTCRQSARCQNGASISLPLRDEECDEALLLRRLQQSMDRMQQSAFFQKFLLQMQSSPVLDLLFRAISSADSEVSDFSDINGAFESSQKQHDFNHEKARRSTLEIVNATKNFYLCRENILSKSTNLLRYICTCDPGTESPKHIQTTLESDLSSSFSEALNSNNLFIVETESHVEGLKPSSCQYLECVDRPHVLQAKADDSCLQVIIYGLGSIADSEISRCQFALILLLKQTCSWIGPIEVFDPVLSRSECSVIARMGCVPATKDEKGRRRITSPTLFYMPHCEEWLYDNVLQANWIPRLLKQIVILGNSFQEYHERWSVPIGRKSLPPEYVLKYQRSAQEVPLVVPSSPDVPGFNNMSWHFF</sequence>
<name>A0A8T2UTM1_CERRI</name>
<comment type="similarity">
    <text evidence="1">Belongs to the SRR1 family.</text>
</comment>
<gene>
    <name evidence="3" type="ORF">KP509_05G034800</name>
</gene>
<dbReference type="InterPro" id="IPR012942">
    <property type="entry name" value="SRR1-like"/>
</dbReference>
<dbReference type="GO" id="GO:0005737">
    <property type="term" value="C:cytoplasm"/>
    <property type="evidence" value="ECO:0007669"/>
    <property type="project" value="TreeGrafter"/>
</dbReference>